<dbReference type="SMART" id="SM00409">
    <property type="entry name" value="IG"/>
    <property type="match status" value="6"/>
</dbReference>
<dbReference type="InterPro" id="IPR013783">
    <property type="entry name" value="Ig-like_fold"/>
</dbReference>
<evidence type="ECO:0000259" key="2">
    <source>
        <dbReference type="SMART" id="SM00409"/>
    </source>
</evidence>
<feature type="domain" description="PKD/Chitinase" evidence="1">
    <location>
        <begin position="778"/>
        <end position="857"/>
    </location>
</feature>
<feature type="domain" description="Immunoglobulin" evidence="2">
    <location>
        <begin position="411"/>
        <end position="482"/>
    </location>
</feature>
<name>A0A1I5WXS4_9BACT</name>
<feature type="domain" description="PKD/Chitinase" evidence="1">
    <location>
        <begin position="25"/>
        <end position="102"/>
    </location>
</feature>
<feature type="domain" description="PKD/Chitinase" evidence="1">
    <location>
        <begin position="859"/>
        <end position="934"/>
    </location>
</feature>
<protein>
    <recommendedName>
        <fullName evidence="5">Ig-like domain-containing protein</fullName>
    </recommendedName>
</protein>
<feature type="domain" description="PKD/Chitinase" evidence="1">
    <location>
        <begin position="484"/>
        <end position="556"/>
    </location>
</feature>
<proteinExistence type="predicted"/>
<accession>A0A1I5WXS4</accession>
<feature type="domain" description="Immunoglobulin" evidence="2">
    <location>
        <begin position="337"/>
        <end position="408"/>
    </location>
</feature>
<organism evidence="3 4">
    <name type="scientific">Pseudarcicella hirudinis</name>
    <dbReference type="NCBI Taxonomy" id="1079859"/>
    <lineage>
        <taxon>Bacteria</taxon>
        <taxon>Pseudomonadati</taxon>
        <taxon>Bacteroidota</taxon>
        <taxon>Cytophagia</taxon>
        <taxon>Cytophagales</taxon>
        <taxon>Flectobacillaceae</taxon>
        <taxon>Pseudarcicella</taxon>
    </lineage>
</organism>
<evidence type="ECO:0000259" key="1">
    <source>
        <dbReference type="SMART" id="SM00089"/>
    </source>
</evidence>
<evidence type="ECO:0000313" key="3">
    <source>
        <dbReference type="EMBL" id="SFQ24431.1"/>
    </source>
</evidence>
<feature type="non-terminal residue" evidence="3">
    <location>
        <position position="1"/>
    </location>
</feature>
<dbReference type="SMART" id="SM00089">
    <property type="entry name" value="PKD"/>
    <property type="match status" value="6"/>
</dbReference>
<feature type="domain" description="Immunoglobulin" evidence="2">
    <location>
        <begin position="560"/>
        <end position="635"/>
    </location>
</feature>
<evidence type="ECO:0000313" key="4">
    <source>
        <dbReference type="Proteomes" id="UP000199306"/>
    </source>
</evidence>
<sequence length="1123" mass="113462">TTTYTVTCKISGCTSASSGSGTITVNPIPPIPTVTGGKTICSGESATLTASGCTGTYTWSNGGTTSSITVSPTVTTDYTVTCTVSGCTSASSAKATVTVNPIPPVPTVTGGTAICSGGSATLTASGCTGGTYAWSNGGTTSSITVSPTVTTDYTVTCTVSGCTSASSTKATVTVNSIPPVPTIAGSKSICIGSSATLTAYGCTGGTYAWSNGGTTSSITVNPTVTADYTVTCIVSGCTSESSAKATVTVNPLPQTPITTGGEVCEGGSIQLTATGNPSDQYSWSGPGSFTSTLQNPTISNAIEANEGTYTVIVKNQYSCNATATTSIIVNPIPTISVSPVSVCDGGTIKLIAATNATGFVWTGPNGYSSTQASPEIANASTVNAGVYTVVVTNAKKCAATATVSVTVTIPSPDLAAVEICKGGSQQLTTNFNAAGTTYSWTGPDGFTATTSSVTANKQGDYMVDVRDPQGCKYKKTFTVTIKDNPTVTINGNTILCDKNTVTLTASGGGTYAWTGPNGFTQTTASVTVNNVGTYYVTVINNSCSATGSVQVKGENLSLTADGATVCEGGTIKLTSSASSESGIQSYVWTGAGGFTSSEASPSIPNAKPDMTGTYTVTVTTKAGCTAQATASVTVNPAITVTTSTSFCAGGKATLTASGGVTYKWNNGAETSSIEVTAEGEYIVTIKDINGCISYGKYTVTVDKKPLVTIVGGTAFCGGTSTQLTANVLDATPQSYVWTGPNGFTASTQIITATQAGSYAVKVTSDKGCETIASVNVTQNTIEATATGGTVCEGATATLQATGGDTYSWSGPNGFTSTSSSPVLNNVQVSNAGTYTVTVYGKGNCSAVATATLTVNPKPVVNITGNKTFCTGNSTLLTADVSGVVVKSYAWTGPDNFTASTQSITPNEAGTYSVAVMSDKDCQATATITITENKLTPIATGTIACEGSAATLQASGGDSYSWMGPQGFTSTSASPVLNNVMLGDAGTYTVTVLSGNCTAVATALLTVNPKPKYSVNTLNSYCNNGNPLNNGKIILSGFDANNKYDIVEGDTYTGTATFATATAIPIDGIVKKDIVNETKKFTIRVFTGNDCYEDKTVLIQMIVCECGEPKCLPIAIRKTKSLTK</sequence>
<evidence type="ECO:0008006" key="5">
    <source>
        <dbReference type="Google" id="ProtNLM"/>
    </source>
</evidence>
<gene>
    <name evidence="3" type="ORF">SAMN04515674_1131</name>
</gene>
<dbReference type="InterPro" id="IPR003599">
    <property type="entry name" value="Ig_sub"/>
</dbReference>
<feature type="domain" description="PKD/Chitinase" evidence="1">
    <location>
        <begin position="248"/>
        <end position="332"/>
    </location>
</feature>
<dbReference type="InterPro" id="IPR035986">
    <property type="entry name" value="PKD_dom_sf"/>
</dbReference>
<dbReference type="InterPro" id="IPR022409">
    <property type="entry name" value="PKD/Chitinase_dom"/>
</dbReference>
<feature type="domain" description="PKD/Chitinase" evidence="1">
    <location>
        <begin position="558"/>
        <end position="637"/>
    </location>
</feature>
<dbReference type="Gene3D" id="2.60.40.10">
    <property type="entry name" value="Immunoglobulins"/>
    <property type="match status" value="9"/>
</dbReference>
<dbReference type="Proteomes" id="UP000199306">
    <property type="component" value="Unassembled WGS sequence"/>
</dbReference>
<feature type="domain" description="Immunoglobulin" evidence="2">
    <location>
        <begin position="785"/>
        <end position="855"/>
    </location>
</feature>
<dbReference type="SUPFAM" id="SSF49299">
    <property type="entry name" value="PKD domain"/>
    <property type="match status" value="1"/>
</dbReference>
<dbReference type="EMBL" id="FOXH01000013">
    <property type="protein sequence ID" value="SFQ24431.1"/>
    <property type="molecule type" value="Genomic_DNA"/>
</dbReference>
<dbReference type="AlphaFoldDB" id="A0A1I5WXS4"/>
<keyword evidence="4" id="KW-1185">Reference proteome</keyword>
<dbReference type="STRING" id="1079859.SAMN04515674_1131"/>
<feature type="domain" description="Immunoglobulin" evidence="2">
    <location>
        <begin position="938"/>
        <end position="1007"/>
    </location>
</feature>
<reference evidence="3 4" key="1">
    <citation type="submission" date="2016-10" db="EMBL/GenBank/DDBJ databases">
        <authorList>
            <person name="de Groot N.N."/>
        </authorList>
    </citation>
    <scope>NUCLEOTIDE SEQUENCE [LARGE SCALE GENOMIC DNA]</scope>
    <source>
        <strain evidence="4">E92,LMG 26720,CCM 7988</strain>
    </source>
</reference>
<feature type="domain" description="Immunoglobulin" evidence="2">
    <location>
        <begin position="258"/>
        <end position="330"/>
    </location>
</feature>